<name>A0A1X7D5V6_9MICC</name>
<proteinExistence type="predicted"/>
<evidence type="ECO:0000256" key="7">
    <source>
        <dbReference type="SAM" id="MobiDB-lite"/>
    </source>
</evidence>
<dbReference type="InterPro" id="IPR039420">
    <property type="entry name" value="WalR-like"/>
</dbReference>
<dbReference type="InterPro" id="IPR001789">
    <property type="entry name" value="Sig_transdc_resp-reg_receiver"/>
</dbReference>
<dbReference type="FunFam" id="3.40.50.2300:FF:000001">
    <property type="entry name" value="DNA-binding response regulator PhoB"/>
    <property type="match status" value="1"/>
</dbReference>
<dbReference type="GO" id="GO:0006355">
    <property type="term" value="P:regulation of DNA-templated transcription"/>
    <property type="evidence" value="ECO:0007669"/>
    <property type="project" value="TreeGrafter"/>
</dbReference>
<dbReference type="PANTHER" id="PTHR48111">
    <property type="entry name" value="REGULATOR OF RPOS"/>
    <property type="match status" value="1"/>
</dbReference>
<evidence type="ECO:0000256" key="3">
    <source>
        <dbReference type="ARBA" id="ARBA00023015"/>
    </source>
</evidence>
<dbReference type="AlphaFoldDB" id="A0A1X7D5V6"/>
<sequence length="138" mass="15105">MSIPPDTRSALESPEHPSVLVADDDPDIRDLVVFKLQQAGYEVRAVEDGTAALSALEDGIPDVVVLDVMMPGLSGLDVLRQIRATEALKHLKVVLLTARARDTDVDDGYNTGADEYVTKPFSPRELLHRVNSLLSRGW</sequence>
<dbReference type="Proteomes" id="UP000192929">
    <property type="component" value="Unassembled WGS sequence"/>
</dbReference>
<dbReference type="RefSeq" id="WP_240505665.1">
    <property type="nucleotide sequence ID" value="NZ_FXAC01000008.1"/>
</dbReference>
<dbReference type="Gene3D" id="3.40.50.2300">
    <property type="match status" value="1"/>
</dbReference>
<dbReference type="GO" id="GO:0000156">
    <property type="term" value="F:phosphorelay response regulator activity"/>
    <property type="evidence" value="ECO:0007669"/>
    <property type="project" value="TreeGrafter"/>
</dbReference>
<feature type="modified residue" description="4-aspartylphosphate" evidence="6">
    <location>
        <position position="67"/>
    </location>
</feature>
<evidence type="ECO:0000256" key="1">
    <source>
        <dbReference type="ARBA" id="ARBA00022553"/>
    </source>
</evidence>
<dbReference type="SMART" id="SM00448">
    <property type="entry name" value="REC"/>
    <property type="match status" value="1"/>
</dbReference>
<keyword evidence="10" id="KW-1185">Reference proteome</keyword>
<evidence type="ECO:0000256" key="4">
    <source>
        <dbReference type="ARBA" id="ARBA00023125"/>
    </source>
</evidence>
<feature type="domain" description="Response regulatory" evidence="8">
    <location>
        <begin position="18"/>
        <end position="134"/>
    </location>
</feature>
<dbReference type="PANTHER" id="PTHR48111:SF40">
    <property type="entry name" value="PHOSPHATE REGULON TRANSCRIPTIONAL REGULATORY PROTEIN PHOB"/>
    <property type="match status" value="1"/>
</dbReference>
<evidence type="ECO:0000256" key="6">
    <source>
        <dbReference type="PROSITE-ProRule" id="PRU00169"/>
    </source>
</evidence>
<dbReference type="GO" id="GO:0000976">
    <property type="term" value="F:transcription cis-regulatory region binding"/>
    <property type="evidence" value="ECO:0007669"/>
    <property type="project" value="TreeGrafter"/>
</dbReference>
<evidence type="ECO:0000313" key="10">
    <source>
        <dbReference type="Proteomes" id="UP000192929"/>
    </source>
</evidence>
<evidence type="ECO:0000313" key="9">
    <source>
        <dbReference type="EMBL" id="SMF09215.1"/>
    </source>
</evidence>
<accession>A0A1X7D5V6</accession>
<keyword evidence="5" id="KW-0804">Transcription</keyword>
<keyword evidence="4" id="KW-0238">DNA-binding</keyword>
<gene>
    <name evidence="9" type="ORF">SAMN06296028_108136</name>
</gene>
<feature type="region of interest" description="Disordered" evidence="7">
    <location>
        <begin position="1"/>
        <end position="22"/>
    </location>
</feature>
<dbReference type="EMBL" id="FXAC01000008">
    <property type="protein sequence ID" value="SMF09215.1"/>
    <property type="molecule type" value="Genomic_DNA"/>
</dbReference>
<keyword evidence="1 6" id="KW-0597">Phosphoprotein</keyword>
<organism evidence="9 10">
    <name type="scientific">Kocuria marina subsp. indica</name>
    <dbReference type="NCBI Taxonomy" id="1049583"/>
    <lineage>
        <taxon>Bacteria</taxon>
        <taxon>Bacillati</taxon>
        <taxon>Actinomycetota</taxon>
        <taxon>Actinomycetes</taxon>
        <taxon>Micrococcales</taxon>
        <taxon>Micrococcaceae</taxon>
        <taxon>Kocuria</taxon>
    </lineage>
</organism>
<dbReference type="SUPFAM" id="SSF52172">
    <property type="entry name" value="CheY-like"/>
    <property type="match status" value="1"/>
</dbReference>
<dbReference type="PROSITE" id="PS50110">
    <property type="entry name" value="RESPONSE_REGULATORY"/>
    <property type="match status" value="1"/>
</dbReference>
<keyword evidence="2" id="KW-0902">Two-component regulatory system</keyword>
<protein>
    <submittedName>
        <fullName evidence="9">Response regulator receiver domain-containing protein</fullName>
    </submittedName>
</protein>
<dbReference type="GO" id="GO:0032993">
    <property type="term" value="C:protein-DNA complex"/>
    <property type="evidence" value="ECO:0007669"/>
    <property type="project" value="TreeGrafter"/>
</dbReference>
<dbReference type="InterPro" id="IPR011006">
    <property type="entry name" value="CheY-like_superfamily"/>
</dbReference>
<keyword evidence="3" id="KW-0805">Transcription regulation</keyword>
<evidence type="ECO:0000256" key="2">
    <source>
        <dbReference type="ARBA" id="ARBA00023012"/>
    </source>
</evidence>
<reference evidence="10" key="1">
    <citation type="submission" date="2017-04" db="EMBL/GenBank/DDBJ databases">
        <authorList>
            <person name="Varghese N."/>
            <person name="Submissions S."/>
        </authorList>
    </citation>
    <scope>NUCLEOTIDE SEQUENCE [LARGE SCALE GENOMIC DNA]</scope>
    <source>
        <strain evidence="10">NIO-1021</strain>
    </source>
</reference>
<dbReference type="Pfam" id="PF00072">
    <property type="entry name" value="Response_reg"/>
    <property type="match status" value="1"/>
</dbReference>
<dbReference type="GO" id="GO:0005829">
    <property type="term" value="C:cytosol"/>
    <property type="evidence" value="ECO:0007669"/>
    <property type="project" value="TreeGrafter"/>
</dbReference>
<evidence type="ECO:0000256" key="5">
    <source>
        <dbReference type="ARBA" id="ARBA00023163"/>
    </source>
</evidence>
<evidence type="ECO:0000259" key="8">
    <source>
        <dbReference type="PROSITE" id="PS50110"/>
    </source>
</evidence>